<evidence type="ECO:0000256" key="4">
    <source>
        <dbReference type="ARBA" id="ARBA00023136"/>
    </source>
</evidence>
<feature type="region of interest" description="Disordered" evidence="5">
    <location>
        <begin position="901"/>
        <end position="1319"/>
    </location>
</feature>
<name>A0A165GSE8_XYLHT</name>
<feature type="compositionally biased region" description="Polar residues" evidence="5">
    <location>
        <begin position="1160"/>
        <end position="1171"/>
    </location>
</feature>
<feature type="compositionally biased region" description="Pro residues" evidence="5">
    <location>
        <begin position="1134"/>
        <end position="1143"/>
    </location>
</feature>
<feature type="compositionally biased region" description="Polar residues" evidence="5">
    <location>
        <begin position="1031"/>
        <end position="1044"/>
    </location>
</feature>
<evidence type="ECO:0000256" key="3">
    <source>
        <dbReference type="ARBA" id="ARBA00022989"/>
    </source>
</evidence>
<dbReference type="GO" id="GO:0034975">
    <property type="term" value="P:protein folding in endoplasmic reticulum"/>
    <property type="evidence" value="ECO:0007669"/>
    <property type="project" value="TreeGrafter"/>
</dbReference>
<dbReference type="GO" id="GO:0005737">
    <property type="term" value="C:cytoplasm"/>
    <property type="evidence" value="ECO:0007669"/>
    <property type="project" value="TreeGrafter"/>
</dbReference>
<evidence type="ECO:0000259" key="7">
    <source>
        <dbReference type="PROSITE" id="PS51469"/>
    </source>
</evidence>
<evidence type="ECO:0000256" key="1">
    <source>
        <dbReference type="ARBA" id="ARBA00004308"/>
    </source>
</evidence>
<feature type="compositionally biased region" description="Low complexity" evidence="5">
    <location>
        <begin position="701"/>
        <end position="713"/>
    </location>
</feature>
<feature type="region of interest" description="Disordered" evidence="5">
    <location>
        <begin position="277"/>
        <end position="327"/>
    </location>
</feature>
<dbReference type="FunFam" id="2.60.120.260:FF:000082">
    <property type="entry name" value="Sad1/UNC domain protein"/>
    <property type="match status" value="1"/>
</dbReference>
<sequence>MLNLSRHELTAYGSLWLLALLLSLADGAVTANRGSSSSLSGTVAGHQPTPWTVSTCPSRTVNYITHTLPQQCFKTSWQAAEVSSTPTANEDGRDAAPTPAGHAAAPSGDSSLTVTSTVASQDSGMSACGSVAASPAADNGPSHTTNGGAIEEPAAQASLHPTESSIPGGNPATSTETAVSSSSSISPDDRTSSSSATPHDGGDVDTDDSPLDNANFLSFEDWKKRNLAQAGQSEENVGKGRHAAEYGNTARRRPSNINNALDSLGEDAEIELDYFGGFGESGPQRTETPTWQGKAIDSESNNRNGRRTAAAQKADHSGVRSRAREAGTTSKERFNYASFDCAATILKTNPKTKGSSSILVENKDSYMLNECSVSNKFFIVELCDEILIDTIVLANFEFFSSMFRTFRVSVSDRYPVKLDRWKTLGTFEARNTRELQAFLIENPLIWTRYLRIEVLSHFGHEFYCPISLLRVHGTTMMEEFRYQQEEAAREDDDEYLDEYLAQGAVDAGETIVPEAVALEKATGRKEAKASESQKPSAEEQKLSEAAEHTVPPARESGNGERGSTRDGYAQDSTQTTQQLDQLVDFITPFDRRSFSELQAVLLPWSPSGLVCQPFQSPKASESKRRAQSSTRRESTTGSERAFDDHSVVPPPSSTTPSSSSSSSLSRDKGRETASPPTGPSAQGHPKSDAGSPSSQVHLPDQQKQQQQQQQQQQPHRSQTPPNQGSQGAPQTQTQQAPPPSMPTTQESFFKTVHKRLQLLETNATLSLQYIEDQSRILRDAFSKVEKRQLTKTTSFLENLNTTVLAELRGFRQQYEQIWHSTVIELESQREQSQREIVAVSARLRILADEVVFQKRMSIVQSILVLVCLGLVLFSRGAASASSNYLELPLIQGMLARSQGLKGSAFETEAETETPPASPGSPLSPLSPDSSGSSRHYRNQYYGYQKPQQQQQQLSPQPQPHKHQSKKSYSSLGGIGGSFFFGGGGRGGRGATTATGSSTESGTVTGTGTGAAVASHTPGNEHVRQRRHLQHSPLSSPHRYQTSDANGDGLLSPTSPNSLHSPNSLTSPTSPTPSDGDNDDGSVDADGTDYDYDRSHHAYHHHHTRHHDRHRLHHASPSPSRSPSPSHPDLSSSPQSPPASPHPPSARRRRPRRIIHSSAHGTSSSTRPDTFTGSGSGGSSRAAVQAATSPQSPILKFSPPTPISASSSSGSPSVGDTEQVALRHPGPGPDLEPEPETYEPSESFINEPAEEVEPDVDPSGLHLHLHEHEHAAAAAADDDDDNHLSASTPSLSQTLHVHSSQSCPSTPTGSRDNPSSPSMT</sequence>
<feature type="compositionally biased region" description="Low complexity" evidence="5">
    <location>
        <begin position="919"/>
        <end position="933"/>
    </location>
</feature>
<feature type="compositionally biased region" description="Low complexity" evidence="5">
    <location>
        <begin position="171"/>
        <end position="198"/>
    </location>
</feature>
<dbReference type="STRING" id="1328760.A0A165GSE8"/>
<feature type="compositionally biased region" description="Low complexity" evidence="5">
    <location>
        <begin position="723"/>
        <end position="735"/>
    </location>
</feature>
<feature type="compositionally biased region" description="Low complexity" evidence="5">
    <location>
        <begin position="1049"/>
        <end position="1074"/>
    </location>
</feature>
<keyword evidence="4" id="KW-0472">Membrane</keyword>
<evidence type="ECO:0000313" key="8">
    <source>
        <dbReference type="EMBL" id="KZF22535.1"/>
    </source>
</evidence>
<evidence type="ECO:0000256" key="6">
    <source>
        <dbReference type="SAM" id="SignalP"/>
    </source>
</evidence>
<feature type="compositionally biased region" description="Low complexity" evidence="5">
    <location>
        <begin position="990"/>
        <end position="1014"/>
    </location>
</feature>
<feature type="compositionally biased region" description="Basic and acidic residues" evidence="5">
    <location>
        <begin position="620"/>
        <end position="646"/>
    </location>
</feature>
<dbReference type="GO" id="GO:0016020">
    <property type="term" value="C:membrane"/>
    <property type="evidence" value="ECO:0007669"/>
    <property type="project" value="InterPro"/>
</dbReference>
<keyword evidence="2" id="KW-0812">Transmembrane</keyword>
<feature type="region of interest" description="Disordered" evidence="5">
    <location>
        <begin position="83"/>
        <end position="213"/>
    </location>
</feature>
<dbReference type="OMA" id="FINEPAE"/>
<feature type="region of interest" description="Disordered" evidence="5">
    <location>
        <begin position="522"/>
        <end position="576"/>
    </location>
</feature>
<feature type="compositionally biased region" description="Low complexity" evidence="5">
    <location>
        <begin position="1202"/>
        <end position="1212"/>
    </location>
</feature>
<keyword evidence="3" id="KW-1133">Transmembrane helix</keyword>
<feature type="compositionally biased region" description="Basic and acidic residues" evidence="5">
    <location>
        <begin position="522"/>
        <end position="547"/>
    </location>
</feature>
<feature type="compositionally biased region" description="Low complexity" evidence="5">
    <location>
        <begin position="944"/>
        <end position="955"/>
    </location>
</feature>
<feature type="compositionally biased region" description="Basic residues" evidence="5">
    <location>
        <begin position="1096"/>
        <end position="1113"/>
    </location>
</feature>
<dbReference type="PANTHER" id="PTHR12953:SF0">
    <property type="entry name" value="SUN DOMAIN-CONTAINING OSSIFICATION FACTOR"/>
    <property type="match status" value="1"/>
</dbReference>
<dbReference type="InterPro" id="IPR045120">
    <property type="entry name" value="Suco/Slp1-like"/>
</dbReference>
<dbReference type="Proteomes" id="UP000076632">
    <property type="component" value="Unassembled WGS sequence"/>
</dbReference>
<evidence type="ECO:0000256" key="2">
    <source>
        <dbReference type="ARBA" id="ARBA00022692"/>
    </source>
</evidence>
<dbReference type="GeneID" id="28901166"/>
<feature type="compositionally biased region" description="Polar residues" evidence="5">
    <location>
        <begin position="108"/>
        <end position="124"/>
    </location>
</feature>
<accession>A0A165GSE8</accession>
<dbReference type="Pfam" id="PF07738">
    <property type="entry name" value="Sad1_UNC"/>
    <property type="match status" value="1"/>
</dbReference>
<feature type="compositionally biased region" description="Basic and acidic residues" evidence="5">
    <location>
        <begin position="313"/>
        <end position="327"/>
    </location>
</feature>
<reference evidence="8 9" key="1">
    <citation type="journal article" date="2016" name="Fungal Biol.">
        <title>The genome of Xylona heveae provides a window into fungal endophytism.</title>
        <authorList>
            <person name="Gazis R."/>
            <person name="Kuo A."/>
            <person name="Riley R."/>
            <person name="LaButti K."/>
            <person name="Lipzen A."/>
            <person name="Lin J."/>
            <person name="Amirebrahimi M."/>
            <person name="Hesse C.N."/>
            <person name="Spatafora J.W."/>
            <person name="Henrissat B."/>
            <person name="Hainaut M."/>
            <person name="Grigoriev I.V."/>
            <person name="Hibbett D.S."/>
        </authorList>
    </citation>
    <scope>NUCLEOTIDE SEQUENCE [LARGE SCALE GENOMIC DNA]</scope>
    <source>
        <strain evidence="8 9">TC161</strain>
    </source>
</reference>
<proteinExistence type="predicted"/>
<organism evidence="8 9">
    <name type="scientific">Xylona heveae (strain CBS 132557 / TC161)</name>
    <dbReference type="NCBI Taxonomy" id="1328760"/>
    <lineage>
        <taxon>Eukaryota</taxon>
        <taxon>Fungi</taxon>
        <taxon>Dikarya</taxon>
        <taxon>Ascomycota</taxon>
        <taxon>Pezizomycotina</taxon>
        <taxon>Xylonomycetes</taxon>
        <taxon>Xylonales</taxon>
        <taxon>Xylonaceae</taxon>
        <taxon>Xylona</taxon>
    </lineage>
</organism>
<dbReference type="InParanoid" id="A0A165GSE8"/>
<gene>
    <name evidence="8" type="ORF">L228DRAFT_282644</name>
</gene>
<feature type="compositionally biased region" description="Gly residues" evidence="5">
    <location>
        <begin position="972"/>
        <end position="989"/>
    </location>
</feature>
<dbReference type="EMBL" id="KV407458">
    <property type="protein sequence ID" value="KZF22535.1"/>
    <property type="molecule type" value="Genomic_DNA"/>
</dbReference>
<keyword evidence="6" id="KW-0732">Signal</keyword>
<feature type="region of interest" description="Disordered" evidence="5">
    <location>
        <begin position="613"/>
        <end position="745"/>
    </location>
</feature>
<dbReference type="RefSeq" id="XP_018188090.1">
    <property type="nucleotide sequence ID" value="XM_018336029.1"/>
</dbReference>
<feature type="compositionally biased region" description="Basic residues" evidence="5">
    <location>
        <begin position="1144"/>
        <end position="1154"/>
    </location>
</feature>
<feature type="domain" description="SUN" evidence="7">
    <location>
        <begin position="300"/>
        <end position="476"/>
    </location>
</feature>
<dbReference type="FunCoup" id="A0A165GSE8">
    <property type="interactions" value="44"/>
</dbReference>
<feature type="compositionally biased region" description="Low complexity" evidence="5">
    <location>
        <begin position="654"/>
        <end position="663"/>
    </location>
</feature>
<evidence type="ECO:0000256" key="5">
    <source>
        <dbReference type="SAM" id="MobiDB-lite"/>
    </source>
</evidence>
<keyword evidence="9" id="KW-1185">Reference proteome</keyword>
<feature type="region of interest" description="Disordered" evidence="5">
    <location>
        <begin position="230"/>
        <end position="260"/>
    </location>
</feature>
<evidence type="ECO:0000313" key="9">
    <source>
        <dbReference type="Proteomes" id="UP000076632"/>
    </source>
</evidence>
<feature type="compositionally biased region" description="Polar residues" evidence="5">
    <location>
        <begin position="1284"/>
        <end position="1319"/>
    </location>
</feature>
<feature type="chain" id="PRO_5007858350" description="SUN domain-containing protein" evidence="6">
    <location>
        <begin position="32"/>
        <end position="1319"/>
    </location>
</feature>
<dbReference type="Gene3D" id="2.60.120.260">
    <property type="entry name" value="Galactose-binding domain-like"/>
    <property type="match status" value="1"/>
</dbReference>
<protein>
    <recommendedName>
        <fullName evidence="7">SUN domain-containing protein</fullName>
    </recommendedName>
</protein>
<feature type="compositionally biased region" description="Acidic residues" evidence="5">
    <location>
        <begin position="1075"/>
        <end position="1089"/>
    </location>
</feature>
<dbReference type="GO" id="GO:0012505">
    <property type="term" value="C:endomembrane system"/>
    <property type="evidence" value="ECO:0007669"/>
    <property type="project" value="UniProtKB-SubCell"/>
</dbReference>
<dbReference type="PANTHER" id="PTHR12953">
    <property type="entry name" value="MEMBRANE PROTEIN CH1 RELATED"/>
    <property type="match status" value="1"/>
</dbReference>
<dbReference type="PROSITE" id="PS51469">
    <property type="entry name" value="SUN"/>
    <property type="match status" value="1"/>
</dbReference>
<feature type="signal peptide" evidence="6">
    <location>
        <begin position="1"/>
        <end position="31"/>
    </location>
</feature>
<comment type="subcellular location">
    <subcellularLocation>
        <location evidence="1">Endomembrane system</location>
    </subcellularLocation>
</comment>
<feature type="compositionally biased region" description="Low complexity" evidence="5">
    <location>
        <begin position="95"/>
        <end position="106"/>
    </location>
</feature>
<dbReference type="OrthoDB" id="266334at2759"/>
<dbReference type="InterPro" id="IPR012919">
    <property type="entry name" value="SUN_dom"/>
</dbReference>